<dbReference type="OrthoDB" id="3034343at2759"/>
<dbReference type="Pfam" id="PF04082">
    <property type="entry name" value="Fungal_trans"/>
    <property type="match status" value="1"/>
</dbReference>
<keyword evidence="4" id="KW-1185">Reference proteome</keyword>
<dbReference type="GO" id="GO:0001080">
    <property type="term" value="P:nitrogen catabolite activation of transcription from RNA polymerase II promoter"/>
    <property type="evidence" value="ECO:0007669"/>
    <property type="project" value="TreeGrafter"/>
</dbReference>
<evidence type="ECO:0000259" key="2">
    <source>
        <dbReference type="Pfam" id="PF04082"/>
    </source>
</evidence>
<keyword evidence="1" id="KW-0539">Nucleus</keyword>
<evidence type="ECO:0000256" key="1">
    <source>
        <dbReference type="ARBA" id="ARBA00023242"/>
    </source>
</evidence>
<dbReference type="PANTHER" id="PTHR31668:SF10">
    <property type="entry name" value="ZN(II)2CYS6 TRANSCRIPTION FACTOR (EUROFUNG)"/>
    <property type="match status" value="1"/>
</dbReference>
<proteinExistence type="predicted"/>
<dbReference type="Proteomes" id="UP001056384">
    <property type="component" value="Chromosome 6"/>
</dbReference>
<evidence type="ECO:0000313" key="4">
    <source>
        <dbReference type="Proteomes" id="UP001056384"/>
    </source>
</evidence>
<sequence length="229" mass="25615">MAGTSEEESGSLMLNPPMAEDVKILKHYLSSQSAIGAPVAKPYSVVSNTPGAPIVYLRLTRKRPGLQVGQTPGLKQREIMEQVLGRVRDDVVDLFFAKLHPCFPIIDEKTFRDLWQKDRARISSTLICNIYAAALHFWQTSERLTHQAQPDLTFMWNQAVSALHEDFLGATMSTTHASLLDLIGRPVLSIAGNVVTLERTVSLAHSLGLHRDPMGWHTTKHEKEIRVRL</sequence>
<dbReference type="AlphaFoldDB" id="A0A9Q9ARR1"/>
<dbReference type="InterPro" id="IPR007219">
    <property type="entry name" value="XnlR_reg_dom"/>
</dbReference>
<dbReference type="PANTHER" id="PTHR31668">
    <property type="entry name" value="GLUCOSE TRANSPORT TRANSCRIPTION REGULATOR RGT1-RELATED-RELATED"/>
    <property type="match status" value="1"/>
</dbReference>
<dbReference type="CDD" id="cd12148">
    <property type="entry name" value="fungal_TF_MHR"/>
    <property type="match status" value="1"/>
</dbReference>
<accession>A0A9Q9ARR1</accession>
<name>A0A9Q9ARR1_9PEZI</name>
<dbReference type="GO" id="GO:0005634">
    <property type="term" value="C:nucleus"/>
    <property type="evidence" value="ECO:0007669"/>
    <property type="project" value="TreeGrafter"/>
</dbReference>
<evidence type="ECO:0000313" key="3">
    <source>
        <dbReference type="EMBL" id="USW54547.1"/>
    </source>
</evidence>
<organism evidence="3 4">
    <name type="scientific">Septoria linicola</name>
    <dbReference type="NCBI Taxonomy" id="215465"/>
    <lineage>
        <taxon>Eukaryota</taxon>
        <taxon>Fungi</taxon>
        <taxon>Dikarya</taxon>
        <taxon>Ascomycota</taxon>
        <taxon>Pezizomycotina</taxon>
        <taxon>Dothideomycetes</taxon>
        <taxon>Dothideomycetidae</taxon>
        <taxon>Mycosphaerellales</taxon>
        <taxon>Mycosphaerellaceae</taxon>
        <taxon>Septoria</taxon>
    </lineage>
</organism>
<feature type="domain" description="Xylanolytic transcriptional activator regulatory" evidence="2">
    <location>
        <begin position="93"/>
        <end position="229"/>
    </location>
</feature>
<reference evidence="3" key="1">
    <citation type="submission" date="2022-06" db="EMBL/GenBank/DDBJ databases">
        <title>Complete genome sequences of two strains of the flax pathogen Septoria linicola.</title>
        <authorList>
            <person name="Lapalu N."/>
            <person name="Simon A."/>
            <person name="Demenou B."/>
            <person name="Paumier D."/>
            <person name="Guillot M.-P."/>
            <person name="Gout L."/>
            <person name="Valade R."/>
        </authorList>
    </citation>
    <scope>NUCLEOTIDE SEQUENCE</scope>
    <source>
        <strain evidence="3">SE15195</strain>
    </source>
</reference>
<dbReference type="InterPro" id="IPR050797">
    <property type="entry name" value="Carb_Metab_Trans_Reg"/>
</dbReference>
<dbReference type="EMBL" id="CP099423">
    <property type="protein sequence ID" value="USW54547.1"/>
    <property type="molecule type" value="Genomic_DNA"/>
</dbReference>
<gene>
    <name evidence="3" type="ORF">Slin15195_G078660</name>
</gene>
<dbReference type="GO" id="GO:0008270">
    <property type="term" value="F:zinc ion binding"/>
    <property type="evidence" value="ECO:0007669"/>
    <property type="project" value="InterPro"/>
</dbReference>
<dbReference type="GO" id="GO:0003677">
    <property type="term" value="F:DNA binding"/>
    <property type="evidence" value="ECO:0007669"/>
    <property type="project" value="InterPro"/>
</dbReference>
<dbReference type="GO" id="GO:0006351">
    <property type="term" value="P:DNA-templated transcription"/>
    <property type="evidence" value="ECO:0007669"/>
    <property type="project" value="InterPro"/>
</dbReference>
<protein>
    <recommendedName>
        <fullName evidence="2">Xylanolytic transcriptional activator regulatory domain-containing protein</fullName>
    </recommendedName>
</protein>